<feature type="region of interest" description="Disordered" evidence="1">
    <location>
        <begin position="1"/>
        <end position="41"/>
    </location>
</feature>
<name>A0A291W382_9ACTN</name>
<proteinExistence type="predicted"/>
<evidence type="ECO:0000256" key="1">
    <source>
        <dbReference type="SAM" id="MobiDB-lite"/>
    </source>
</evidence>
<gene>
    <name evidence="2" type="ORF">SMD44_p10086</name>
</gene>
<geneLocation type="plasmid" evidence="3">
    <name>pmdjk44.1</name>
</geneLocation>
<keyword evidence="2" id="KW-0614">Plasmid</keyword>
<protein>
    <submittedName>
        <fullName evidence="2">Uncharacterized protein</fullName>
    </submittedName>
</protein>
<dbReference type="AlphaFoldDB" id="A0A291W382"/>
<reference evidence="2 3" key="1">
    <citation type="submission" date="2017-10" db="EMBL/GenBank/DDBJ databases">
        <title>Streptomyces alboflavus Genome sequencing and assembly.</title>
        <authorList>
            <person name="Wang Y."/>
            <person name="Du B."/>
            <person name="Ding Y."/>
            <person name="Liu H."/>
            <person name="Hou Q."/>
            <person name="Liu K."/>
            <person name="Wang C."/>
            <person name="Yao L."/>
        </authorList>
    </citation>
    <scope>NUCLEOTIDE SEQUENCE [LARGE SCALE GENOMIC DNA]</scope>
    <source>
        <strain evidence="2 3">MDJK44</strain>
        <plasmid evidence="3">Plasmid pmdjk44.1</plasmid>
    </source>
</reference>
<feature type="compositionally biased region" description="Acidic residues" evidence="1">
    <location>
        <begin position="28"/>
        <end position="41"/>
    </location>
</feature>
<dbReference type="EMBL" id="CP023976">
    <property type="protein sequence ID" value="ATM24585.1"/>
    <property type="molecule type" value="Genomic_DNA"/>
</dbReference>
<evidence type="ECO:0000313" key="3">
    <source>
        <dbReference type="Proteomes" id="UP000195880"/>
    </source>
</evidence>
<sequence length="41" mass="4316">MAMAREDAASDGALTEEERENVGGMPIEDADGEDTDEDEGS</sequence>
<accession>A0A291W382</accession>
<evidence type="ECO:0000313" key="2">
    <source>
        <dbReference type="EMBL" id="ATM24585.1"/>
    </source>
</evidence>
<keyword evidence="3" id="KW-1185">Reference proteome</keyword>
<dbReference type="Proteomes" id="UP000195880">
    <property type="component" value="Plasmid pMDJK44.1"/>
</dbReference>
<organism evidence="2 3">
    <name type="scientific">Streptomyces alboflavus</name>
    <dbReference type="NCBI Taxonomy" id="67267"/>
    <lineage>
        <taxon>Bacteria</taxon>
        <taxon>Bacillati</taxon>
        <taxon>Actinomycetota</taxon>
        <taxon>Actinomycetes</taxon>
        <taxon>Kitasatosporales</taxon>
        <taxon>Streptomycetaceae</taxon>
        <taxon>Streptomyces</taxon>
    </lineage>
</organism>
<dbReference type="KEGG" id="salf:SMD44_p10086"/>